<accession>A0A481ZC14</accession>
<evidence type="ECO:0000313" key="1">
    <source>
        <dbReference type="EMBL" id="QBK93473.1"/>
    </source>
</evidence>
<proteinExistence type="predicted"/>
<name>A0A481ZC14_9VIRU</name>
<organism evidence="1">
    <name type="scientific">Pithovirus LCPAC404</name>
    <dbReference type="NCBI Taxonomy" id="2506597"/>
    <lineage>
        <taxon>Viruses</taxon>
        <taxon>Pithoviruses</taxon>
    </lineage>
</organism>
<dbReference type="EMBL" id="MK500596">
    <property type="protein sequence ID" value="QBK93473.1"/>
    <property type="molecule type" value="Genomic_DNA"/>
</dbReference>
<gene>
    <name evidence="1" type="ORF">LCPAC404_01770</name>
</gene>
<reference evidence="1" key="1">
    <citation type="journal article" date="2019" name="MBio">
        <title>Virus Genomes from Deep Sea Sediments Expand the Ocean Megavirome and Support Independent Origins of Viral Gigantism.</title>
        <authorList>
            <person name="Backstrom D."/>
            <person name="Yutin N."/>
            <person name="Jorgensen S.L."/>
            <person name="Dharamshi J."/>
            <person name="Homa F."/>
            <person name="Zaremba-Niedwiedzka K."/>
            <person name="Spang A."/>
            <person name="Wolf Y.I."/>
            <person name="Koonin E.V."/>
            <person name="Ettema T.J."/>
        </authorList>
    </citation>
    <scope>NUCLEOTIDE SEQUENCE</scope>
</reference>
<sequence length="1727" mass="191854">MSIKNKSDASTLKKLKETLQDPVTQRDKINFSDVICEPGEKHCIRGYHENFGLFQHSSHDYLNVAIPSDRTFHKLFADNNMIDCSYDRYPQLDHNIIVLQIYINDKDVQDNSLDADWIAVDFKKDAFLYNTGLCGPGSYQNYFNSRIRLKDYLKMDKIPGQWYDPARKQIAIYDVNIPPSKFASHGTGMESMREDYRIWETHYQQSKTLEISWPSLIDYIGVKNEPVTIDNAEIKTTEIYISAAQNFSNMINHTSKEHELVSSYGADSKSFSEDCCSRNESNCSGISQAEDIAYFRKSTPWYRNIPGKILDFFISPGHTSGMVDYRTHEERSDYIASSIGIGGRALTRTMQLNNSLILSTFLSMKSNTLNSIGKVPISLSFANYGVLLANSDDGLELIPQLSSQITGTNIGSQIGSSVLKHPIVGGFAGGVIGGIAGHAIMHTLVNVDPKVSATYGTASAIIFAKPALNYIRFGQFKSVGILPPHNPLSSGKIIKPSEIFKKKLNLVSDDLLIYDINDKGKLTIAKVNHKKVPSFDFTLTGRPSVATGHLHVLDGKMFYEMESGSFNVNHYVVQRYGINPDGTYTNRALQFAGKLCKAAGIIGFHLSGVGPTSEEFPNLSPGALGITATAAVYPPLLIAGITATALKPLGDAMQKGADITKKQLEEYPSPQIPMPINGLTGEQYLVAGGLMGKGLSVVSDAVLTTLRWTKEKIDKGLVISGNMIVPSAHTAQNISILSKEEFADLDKWLERDAEKNAKIFSKTLAELAGESDEERYRRRIYEDILTLNKQLTNDERLDRYRTLSEETKITQKSDFDYYVANLSAKERAADPCLDDQIYQQTSVAGRSISKMIVYNLTSFSKLTDMSTNKIKFLEKSSLSTSIASAATLIAKSENKLEMLLPAAGQIVGCNLGAKIGSLVLQNIGNMVPVCGSMTLGTIGGMFGHDTMTILIESDPRFSIPIAAATAALISKPALNVYRFGHLGSPSIIPNKYSVKNFSLIKPSKISKQIGKESFIFHVDNKGKLNVARGTRLFRGRKARLDPWAFNPTGKPTVDRGYITIQDDPSSKNGRKMDIISSDKHRIDSTKRVFQRHGINPDGTYTNRALQFAGKLCKAVGIIDFHLAGVGTTSKEFPKFSPAALGITAAAGAYTPLLAIGTAATVLKPIANIVQREANIMEKNLKKYPSIRTLMPTDILTIEQKLSAGKMIWKGIGVASDAVLTSLRWTKENMDKGLVIAGNMIVPSAHSAESMIRFEQNVEVISDNIEKMSWNIYQGEKESIKMSRRDMNTEISQDSINTSDAEVIADNIEKMSWSVYQGARIKPIKMSKIDRDRPKNSKIELGSASQWLQTAGHVMKATGDKHMASKLITGGAATDLITEGTKGVINMIKSSKFSYTAVMNFASAISLFASLFQDDETNTSRVATSIQRSTESLSQQISEVYSLLRDQGIQILNQIDTVKLQSLNKFLEASKQRVEFSEHLLKMHEDIVIRLNNRDNLIINMYGPLIERMNRTEKLFYSVIDSQISSTLKEGVLASQEDISLSTYQRLFRKVATIGISESPRRTEVITLQHLYEKITESKIETVSDPDLLFGCTLVLAALMNNQITQKHKRYPSQRTLDSQWNHIKNMLRLTCCIINLMVGFKDMIMREVEIQHIYLKPLYKLMFNDIEFSGDPKTERIDNPAIKNIILTIAYLERNVKISSVKFSSKSSVVDEALNRWNSLTEKKYIS</sequence>
<protein>
    <submittedName>
        <fullName evidence="1">Uncharacterized protein</fullName>
    </submittedName>
</protein>